<sequence>MKAVIISEFGGTEVLKIQETELPIPMDDEILVKVFASGVNPVDGVIRNGGNDLLRPLLKLPLILGCDAAGIVEEVGTNVTSFKKGDEVFGCPNFPGNGSYAEFVAARATQFAFKPKNISFNEASAVPLTALVAWMGLFELGKLQEGQRVLILGASGGVGNFAVQGAKAKGAYVIATASSGNLEFLKQIGADEVLDYKTQNVEKILQKIDLVFDASPVRDDNERLKSVSVLKNGGIYVTANVDFPFNEKVNKLFAKKNIKGEMVAGQKHEHLQEIAKLIEDGKIKIFLSKVYPLEQVEEAHKESETWHVRGKLVLEVQKKKENDKKN</sequence>
<dbReference type="OrthoDB" id="9787435at2"/>
<evidence type="ECO:0000256" key="1">
    <source>
        <dbReference type="ARBA" id="ARBA00023002"/>
    </source>
</evidence>
<feature type="domain" description="Enoyl reductase (ER)" evidence="2">
    <location>
        <begin position="10"/>
        <end position="314"/>
    </location>
</feature>
<gene>
    <name evidence="3" type="ordered locus">ZPR_3298</name>
</gene>
<dbReference type="PROSITE" id="PS01162">
    <property type="entry name" value="QOR_ZETA_CRYSTAL"/>
    <property type="match status" value="1"/>
</dbReference>
<organism evidence="3 4">
    <name type="scientific">Zunongwangia profunda (strain DSM 18752 / CCTCC AB 206139 / SM-A87)</name>
    <name type="common">Wangia profunda</name>
    <dbReference type="NCBI Taxonomy" id="655815"/>
    <lineage>
        <taxon>Bacteria</taxon>
        <taxon>Pseudomonadati</taxon>
        <taxon>Bacteroidota</taxon>
        <taxon>Flavobacteriia</taxon>
        <taxon>Flavobacteriales</taxon>
        <taxon>Flavobacteriaceae</taxon>
        <taxon>Zunongwangia</taxon>
    </lineage>
</organism>
<evidence type="ECO:0000259" key="2">
    <source>
        <dbReference type="SMART" id="SM00829"/>
    </source>
</evidence>
<dbReference type="GO" id="GO:0016491">
    <property type="term" value="F:oxidoreductase activity"/>
    <property type="evidence" value="ECO:0007669"/>
    <property type="project" value="UniProtKB-KW"/>
</dbReference>
<keyword evidence="1" id="KW-0560">Oxidoreductase</keyword>
<keyword evidence="4" id="KW-1185">Reference proteome</keyword>
<dbReference type="eggNOG" id="COG0604">
    <property type="taxonomic scope" value="Bacteria"/>
</dbReference>
<dbReference type="Gene3D" id="3.40.50.720">
    <property type="entry name" value="NAD(P)-binding Rossmann-like Domain"/>
    <property type="match status" value="1"/>
</dbReference>
<dbReference type="InterPro" id="IPR020843">
    <property type="entry name" value="ER"/>
</dbReference>
<dbReference type="InterPro" id="IPR002364">
    <property type="entry name" value="Quin_OxRdtase/zeta-crystal_CS"/>
</dbReference>
<dbReference type="Gene3D" id="3.90.180.10">
    <property type="entry name" value="Medium-chain alcohol dehydrogenases, catalytic domain"/>
    <property type="match status" value="1"/>
</dbReference>
<proteinExistence type="predicted"/>
<dbReference type="EMBL" id="CP001650">
    <property type="protein sequence ID" value="ADF53614.1"/>
    <property type="molecule type" value="Genomic_DNA"/>
</dbReference>
<protein>
    <submittedName>
        <fullName evidence="3">NADPH:quinone reductase</fullName>
    </submittedName>
</protein>
<evidence type="ECO:0000313" key="4">
    <source>
        <dbReference type="Proteomes" id="UP000001654"/>
    </source>
</evidence>
<name>D5BIY1_ZUNPS</name>
<dbReference type="GO" id="GO:0008270">
    <property type="term" value="F:zinc ion binding"/>
    <property type="evidence" value="ECO:0007669"/>
    <property type="project" value="InterPro"/>
</dbReference>
<dbReference type="InterPro" id="IPR050700">
    <property type="entry name" value="YIM1/Zinc_Alcohol_DH_Fams"/>
</dbReference>
<dbReference type="SUPFAM" id="SSF51735">
    <property type="entry name" value="NAD(P)-binding Rossmann-fold domains"/>
    <property type="match status" value="1"/>
</dbReference>
<dbReference type="PANTHER" id="PTHR11695">
    <property type="entry name" value="ALCOHOL DEHYDROGENASE RELATED"/>
    <property type="match status" value="1"/>
</dbReference>
<dbReference type="SMART" id="SM00829">
    <property type="entry name" value="PKS_ER"/>
    <property type="match status" value="1"/>
</dbReference>
<dbReference type="Pfam" id="PF13602">
    <property type="entry name" value="ADH_zinc_N_2"/>
    <property type="match status" value="1"/>
</dbReference>
<accession>D5BIY1</accession>
<dbReference type="InterPro" id="IPR013154">
    <property type="entry name" value="ADH-like_N"/>
</dbReference>
<dbReference type="CDD" id="cd05289">
    <property type="entry name" value="MDR_like_2"/>
    <property type="match status" value="1"/>
</dbReference>
<dbReference type="InterPro" id="IPR011032">
    <property type="entry name" value="GroES-like_sf"/>
</dbReference>
<dbReference type="HOGENOM" id="CLU_026673_3_3_10"/>
<dbReference type="InterPro" id="IPR036291">
    <property type="entry name" value="NAD(P)-bd_dom_sf"/>
</dbReference>
<dbReference type="Pfam" id="PF08240">
    <property type="entry name" value="ADH_N"/>
    <property type="match status" value="1"/>
</dbReference>
<dbReference type="SUPFAM" id="SSF50129">
    <property type="entry name" value="GroES-like"/>
    <property type="match status" value="1"/>
</dbReference>
<dbReference type="Proteomes" id="UP000001654">
    <property type="component" value="Chromosome"/>
</dbReference>
<evidence type="ECO:0000313" key="3">
    <source>
        <dbReference type="EMBL" id="ADF53614.1"/>
    </source>
</evidence>
<dbReference type="KEGG" id="zpr:ZPR_3298"/>
<dbReference type="PANTHER" id="PTHR11695:SF294">
    <property type="entry name" value="RETICULON-4-INTERACTING PROTEIN 1, MITOCHONDRIAL"/>
    <property type="match status" value="1"/>
</dbReference>
<reference evidence="3 4" key="1">
    <citation type="journal article" date="2010" name="BMC Genomics">
        <title>The complete genome of Zunongwangia profunda SM-A87 reveals its adaptation to the deep-sea environment and ecological role in sedimentary organic nitrogen degradation.</title>
        <authorList>
            <person name="Qin Q.L."/>
            <person name="Zhang X.Y."/>
            <person name="Wang X.M."/>
            <person name="Liu G.M."/>
            <person name="Chen X.L."/>
            <person name="Xie B.B."/>
            <person name="Dang H.Y."/>
            <person name="Zhou B.C."/>
            <person name="Yu J."/>
            <person name="Zhang Y.Z."/>
        </authorList>
    </citation>
    <scope>NUCLEOTIDE SEQUENCE [LARGE SCALE GENOMIC DNA]</scope>
    <source>
        <strain evidence="4">DSM 18752 / CCTCC AB 206139 / SM-A87</strain>
    </source>
</reference>
<dbReference type="AlphaFoldDB" id="D5BIY1"/>
<dbReference type="STRING" id="655815.ZPR_3298"/>
<dbReference type="RefSeq" id="WP_013072711.1">
    <property type="nucleotide sequence ID" value="NC_014041.1"/>
</dbReference>